<name>A0A1H9UHN6_9BACI</name>
<keyword evidence="1" id="KW-0472">Membrane</keyword>
<reference evidence="2 3" key="1">
    <citation type="submission" date="2016-10" db="EMBL/GenBank/DDBJ databases">
        <authorList>
            <person name="de Groot N.N."/>
        </authorList>
    </citation>
    <scope>NUCLEOTIDE SEQUENCE [LARGE SCALE GENOMIC DNA]</scope>
    <source>
        <strain evidence="2 3">CGMCC 1.7727</strain>
    </source>
</reference>
<dbReference type="Proteomes" id="UP000199687">
    <property type="component" value="Unassembled WGS sequence"/>
</dbReference>
<keyword evidence="1" id="KW-0812">Transmembrane</keyword>
<evidence type="ECO:0000256" key="1">
    <source>
        <dbReference type="SAM" id="Phobius"/>
    </source>
</evidence>
<protein>
    <submittedName>
        <fullName evidence="2">Cxxc_20_cxxc protein</fullName>
    </submittedName>
</protein>
<evidence type="ECO:0000313" key="3">
    <source>
        <dbReference type="Proteomes" id="UP000199687"/>
    </source>
</evidence>
<keyword evidence="1" id="KW-1133">Transmembrane helix</keyword>
<dbReference type="NCBIfam" id="TIGR04104">
    <property type="entry name" value="cxxc_20_cxxc"/>
    <property type="match status" value="1"/>
</dbReference>
<feature type="transmembrane region" description="Helical" evidence="1">
    <location>
        <begin position="47"/>
        <end position="67"/>
    </location>
</feature>
<accession>A0A1H9UHN6</accession>
<dbReference type="InterPro" id="IPR026369">
    <property type="entry name" value="CxxC_20_CxxC"/>
</dbReference>
<gene>
    <name evidence="2" type="ORF">SAMN04487944_117112</name>
</gene>
<keyword evidence="3" id="KW-1185">Reference proteome</keyword>
<evidence type="ECO:0000313" key="2">
    <source>
        <dbReference type="EMBL" id="SES08882.1"/>
    </source>
</evidence>
<proteinExistence type="predicted"/>
<sequence length="98" mass="11524">MKLPICPKCNRQFTWREVNKDTSFLLWRPKLECRNCEGVFKLTIRSYVLASVVRILPVLVLAVLMNYEQLSKFPALLIFLLLLGFIIYMEPYLAKIKT</sequence>
<dbReference type="AlphaFoldDB" id="A0A1H9UHN6"/>
<feature type="transmembrane region" description="Helical" evidence="1">
    <location>
        <begin position="73"/>
        <end position="93"/>
    </location>
</feature>
<organism evidence="2 3">
    <name type="scientific">Gracilibacillus ureilyticus</name>
    <dbReference type="NCBI Taxonomy" id="531814"/>
    <lineage>
        <taxon>Bacteria</taxon>
        <taxon>Bacillati</taxon>
        <taxon>Bacillota</taxon>
        <taxon>Bacilli</taxon>
        <taxon>Bacillales</taxon>
        <taxon>Bacillaceae</taxon>
        <taxon>Gracilibacillus</taxon>
    </lineage>
</organism>
<dbReference type="EMBL" id="FOGL01000017">
    <property type="protein sequence ID" value="SES08882.1"/>
    <property type="molecule type" value="Genomic_DNA"/>
</dbReference>